<dbReference type="SUPFAM" id="SSF100910">
    <property type="entry name" value="Chemosensory protein Csp2"/>
    <property type="match status" value="3"/>
</dbReference>
<organism evidence="1 2">
    <name type="scientific">Operophtera brumata</name>
    <name type="common">Winter moth</name>
    <name type="synonym">Phalaena brumata</name>
    <dbReference type="NCBI Taxonomy" id="104452"/>
    <lineage>
        <taxon>Eukaryota</taxon>
        <taxon>Metazoa</taxon>
        <taxon>Ecdysozoa</taxon>
        <taxon>Arthropoda</taxon>
        <taxon>Hexapoda</taxon>
        <taxon>Insecta</taxon>
        <taxon>Pterygota</taxon>
        <taxon>Neoptera</taxon>
        <taxon>Endopterygota</taxon>
        <taxon>Lepidoptera</taxon>
        <taxon>Glossata</taxon>
        <taxon>Ditrysia</taxon>
        <taxon>Geometroidea</taxon>
        <taxon>Geometridae</taxon>
        <taxon>Larentiinae</taxon>
        <taxon>Operophtera</taxon>
    </lineage>
</organism>
<dbReference type="AlphaFoldDB" id="A0A0L7LE98"/>
<reference evidence="1 2" key="1">
    <citation type="journal article" date="2015" name="Genome Biol. Evol.">
        <title>The genome of winter moth (Operophtera brumata) provides a genomic perspective on sexual dimorphism and phenology.</title>
        <authorList>
            <person name="Derks M.F."/>
            <person name="Smit S."/>
            <person name="Salis L."/>
            <person name="Schijlen E."/>
            <person name="Bossers A."/>
            <person name="Mateman C."/>
            <person name="Pijl A.S."/>
            <person name="de Ridder D."/>
            <person name="Groenen M.A."/>
            <person name="Visser M.E."/>
            <person name="Megens H.J."/>
        </authorList>
    </citation>
    <scope>NUCLEOTIDE SEQUENCE [LARGE SCALE GENOMIC DNA]</scope>
    <source>
        <strain evidence="1">WM2013NL</strain>
        <tissue evidence="1">Head and thorax</tissue>
    </source>
</reference>
<evidence type="ECO:0000313" key="1">
    <source>
        <dbReference type="EMBL" id="KOB73531.1"/>
    </source>
</evidence>
<dbReference type="InterPro" id="IPR005055">
    <property type="entry name" value="A10/PebIII"/>
</dbReference>
<gene>
    <name evidence="1" type="ORF">OBRU01_10611</name>
</gene>
<dbReference type="Pfam" id="PF03392">
    <property type="entry name" value="OS-D"/>
    <property type="match status" value="3"/>
</dbReference>
<dbReference type="Proteomes" id="UP000037510">
    <property type="component" value="Unassembled WGS sequence"/>
</dbReference>
<dbReference type="Gene3D" id="1.10.2080.10">
    <property type="entry name" value="Insect odorant-binding protein A10/Ejaculatory bulb-specific protein 3"/>
    <property type="match status" value="3"/>
</dbReference>
<dbReference type="PANTHER" id="PTHR11257:SF12">
    <property type="entry name" value="EJACULATORY BULB-SPECIFIC PROTEIN 3-RELATED"/>
    <property type="match status" value="1"/>
</dbReference>
<sequence>MLNWFGGNIVTSQLRITNGTIDEQWCLRYGRLLQCVKVSDHNQMRNLDYFHCLHSDHNKWSSLYTRHHISLGACDYSSRGLHVLCCLTAAALADKYTDKYDNIDLKEILENKRLLLAYVACALDKGKCSPEGKELRDNLQEAIATGCEKCTETQEKGAYTVIEHLIKNEPEIWREITAKFDPEGKYRKKYEDRAKAKGIVIPDDLELISNVVKMFNELVHLLHITNVVVDCTLLAASVAAAERYTDRYDDINYDEILGNKRLLVPYLKCILDKGRCTAEGRELKGMQQETPCAVPQVYTRQGRCTAEGRELKGLQQETPCVVPQVDAALLRGGNSKVCNKRLLVPYLKCILDKGRCTAEGRELKGMQQETPCACKPHCRLFVVYLHIKDAMQSGCEQCTHKQREGARKVVTHIKADEKEYWGLIKAKYDPGDKFKDTYEAFLAAEE</sequence>
<keyword evidence="2" id="KW-1185">Reference proteome</keyword>
<name>A0A0L7LE98_OPEBR</name>
<proteinExistence type="predicted"/>
<evidence type="ECO:0000313" key="2">
    <source>
        <dbReference type="Proteomes" id="UP000037510"/>
    </source>
</evidence>
<dbReference type="PANTHER" id="PTHR11257">
    <property type="entry name" value="CHEMOSENSORY PROTEIN-RELATED"/>
    <property type="match status" value="1"/>
</dbReference>
<dbReference type="InterPro" id="IPR036682">
    <property type="entry name" value="OS_D_A10/PebIII_sf"/>
</dbReference>
<accession>A0A0L7LE98</accession>
<dbReference type="EMBL" id="JTDY01001559">
    <property type="protein sequence ID" value="KOB73531.1"/>
    <property type="molecule type" value="Genomic_DNA"/>
</dbReference>
<comment type="caution">
    <text evidence="1">The sequence shown here is derived from an EMBL/GenBank/DDBJ whole genome shotgun (WGS) entry which is preliminary data.</text>
</comment>
<protein>
    <submittedName>
        <fullName evidence="1">Olfactory protein</fullName>
    </submittedName>
</protein>